<dbReference type="PANTHER" id="PTHR43616:SF5">
    <property type="entry name" value="GLYCEROL DEHYDROGENASE 1"/>
    <property type="match status" value="1"/>
</dbReference>
<evidence type="ECO:0000256" key="2">
    <source>
        <dbReference type="ARBA" id="ARBA00022723"/>
    </source>
</evidence>
<sequence length="379" mass="40288">MKRVIIAPAKYVQGEGVLSFLGEYVKVLGQRPVAIASPSVMEKVENTVVESLCQYPQGIRLERFNRECCRSEIERLQAICQAAGADVLIGIGGGKAIDTAKAVAYYCRIPVVVVPTIASTDAPTSAVSVIYTEEGIFSEYLFFPRNPDLVLVDTRIIAKAPERLQVAGMGDALATFFEARACYRAGRTTNAGGVTSQSAYALAELCYQTLLADGLKARLAVADHTVSAAVENIVEANTFLSGVGFESGGLAAAHAIHNGLTCLDVCRARYHGEKVAFGTLAQLLLENAALDEIREVMFFCQSVGLPVTLGELGVSDVSEASLMPVAEAACAKGETIHNMPFPVSVEAVLSAMLSADRLGRLYSEQGGRVKALRMAACLL</sequence>
<evidence type="ECO:0000256" key="1">
    <source>
        <dbReference type="ARBA" id="ARBA00007358"/>
    </source>
</evidence>
<feature type="domain" description="Alcohol dehydrogenase iron-type/glycerol dehydrogenase GldA" evidence="9">
    <location>
        <begin position="8"/>
        <end position="154"/>
    </location>
</feature>
<dbReference type="PIRSF" id="PIRSF000112">
    <property type="entry name" value="Glycerol_dehydrogenase"/>
    <property type="match status" value="1"/>
</dbReference>
<evidence type="ECO:0000256" key="6">
    <source>
        <dbReference type="ARBA" id="ARBA00039147"/>
    </source>
</evidence>
<keyword evidence="2" id="KW-0479">Metal-binding</keyword>
<evidence type="ECO:0000259" key="9">
    <source>
        <dbReference type="Pfam" id="PF00465"/>
    </source>
</evidence>
<evidence type="ECO:0000256" key="5">
    <source>
        <dbReference type="ARBA" id="ARBA00037918"/>
    </source>
</evidence>
<evidence type="ECO:0000256" key="3">
    <source>
        <dbReference type="ARBA" id="ARBA00023002"/>
    </source>
</evidence>
<dbReference type="EC" id="1.1.1.6" evidence="6"/>
<name>A0ABP8V665_9GAMM</name>
<proteinExistence type="inferred from homology"/>
<dbReference type="Gene3D" id="3.40.50.1970">
    <property type="match status" value="1"/>
</dbReference>
<keyword evidence="4" id="KW-0520">NAD</keyword>
<evidence type="ECO:0000313" key="11">
    <source>
        <dbReference type="Proteomes" id="UP001500604"/>
    </source>
</evidence>
<keyword evidence="3" id="KW-0560">Oxidoreductase</keyword>
<dbReference type="InterPro" id="IPR016205">
    <property type="entry name" value="Glycerol_DH"/>
</dbReference>
<dbReference type="Proteomes" id="UP001500604">
    <property type="component" value="Unassembled WGS sequence"/>
</dbReference>
<dbReference type="PANTHER" id="PTHR43616">
    <property type="entry name" value="GLYCEROL DEHYDROGENASE"/>
    <property type="match status" value="1"/>
</dbReference>
<organism evidence="10 11">
    <name type="scientific">Kistimonas scapharcae</name>
    <dbReference type="NCBI Taxonomy" id="1036133"/>
    <lineage>
        <taxon>Bacteria</taxon>
        <taxon>Pseudomonadati</taxon>
        <taxon>Pseudomonadota</taxon>
        <taxon>Gammaproteobacteria</taxon>
        <taxon>Oceanospirillales</taxon>
        <taxon>Endozoicomonadaceae</taxon>
        <taxon>Kistimonas</taxon>
    </lineage>
</organism>
<dbReference type="InterPro" id="IPR018211">
    <property type="entry name" value="ADH_Fe_CS"/>
</dbReference>
<comment type="pathway">
    <text evidence="5">Polyol metabolism; glycerol fermentation; glycerone phosphate from glycerol (oxidative route): step 1/2.</text>
</comment>
<dbReference type="CDD" id="cd08170">
    <property type="entry name" value="GlyDH"/>
    <property type="match status" value="1"/>
</dbReference>
<evidence type="ECO:0000256" key="4">
    <source>
        <dbReference type="ARBA" id="ARBA00023027"/>
    </source>
</evidence>
<comment type="caution">
    <text evidence="10">The sequence shown here is derived from an EMBL/GenBank/DDBJ whole genome shotgun (WGS) entry which is preliminary data.</text>
</comment>
<dbReference type="NCBIfam" id="NF006941">
    <property type="entry name" value="PRK09423.1"/>
    <property type="match status" value="1"/>
</dbReference>
<gene>
    <name evidence="10" type="ORF">GCM10023116_28380</name>
</gene>
<keyword evidence="11" id="KW-1185">Reference proteome</keyword>
<dbReference type="PROSITE" id="PS00060">
    <property type="entry name" value="ADH_IRON_2"/>
    <property type="match status" value="1"/>
</dbReference>
<dbReference type="Gene3D" id="1.20.1090.10">
    <property type="entry name" value="Dehydroquinate synthase-like - alpha domain"/>
    <property type="match status" value="1"/>
</dbReference>
<dbReference type="RefSeq" id="WP_345196749.1">
    <property type="nucleotide sequence ID" value="NZ_BAABFL010000405.1"/>
</dbReference>
<dbReference type="InterPro" id="IPR001670">
    <property type="entry name" value="ADH_Fe/GldA"/>
</dbReference>
<comment type="similarity">
    <text evidence="1">Belongs to the iron-containing alcohol dehydrogenase family.</text>
</comment>
<evidence type="ECO:0000256" key="7">
    <source>
        <dbReference type="ARBA" id="ARBA00040132"/>
    </source>
</evidence>
<dbReference type="SUPFAM" id="SSF56796">
    <property type="entry name" value="Dehydroquinate synthase-like"/>
    <property type="match status" value="1"/>
</dbReference>
<evidence type="ECO:0000313" key="10">
    <source>
        <dbReference type="EMBL" id="GAA4650555.1"/>
    </source>
</evidence>
<dbReference type="EMBL" id="BAABFL010000405">
    <property type="protein sequence ID" value="GAA4650555.1"/>
    <property type="molecule type" value="Genomic_DNA"/>
</dbReference>
<protein>
    <recommendedName>
        <fullName evidence="7">Glycerol dehydrogenase</fullName>
        <ecNumber evidence="6">1.1.1.6</ecNumber>
    </recommendedName>
</protein>
<reference evidence="11" key="1">
    <citation type="journal article" date="2019" name="Int. J. Syst. Evol. Microbiol.">
        <title>The Global Catalogue of Microorganisms (GCM) 10K type strain sequencing project: providing services to taxonomists for standard genome sequencing and annotation.</title>
        <authorList>
            <consortium name="The Broad Institute Genomics Platform"/>
            <consortium name="The Broad Institute Genome Sequencing Center for Infectious Disease"/>
            <person name="Wu L."/>
            <person name="Ma J."/>
        </authorList>
    </citation>
    <scope>NUCLEOTIDE SEQUENCE [LARGE SCALE GENOMIC DNA]</scope>
    <source>
        <strain evidence="11">JCM 17805</strain>
    </source>
</reference>
<dbReference type="Pfam" id="PF00465">
    <property type="entry name" value="Fe-ADH"/>
    <property type="match status" value="1"/>
</dbReference>
<dbReference type="PROSITE" id="PS00913">
    <property type="entry name" value="ADH_IRON_1"/>
    <property type="match status" value="1"/>
</dbReference>
<comment type="catalytic activity">
    <reaction evidence="8">
        <text>glycerol + NAD(+) = dihydroxyacetone + NADH + H(+)</text>
        <dbReference type="Rhea" id="RHEA:13769"/>
        <dbReference type="ChEBI" id="CHEBI:15378"/>
        <dbReference type="ChEBI" id="CHEBI:16016"/>
        <dbReference type="ChEBI" id="CHEBI:17754"/>
        <dbReference type="ChEBI" id="CHEBI:57540"/>
        <dbReference type="ChEBI" id="CHEBI:57945"/>
        <dbReference type="EC" id="1.1.1.6"/>
    </reaction>
</comment>
<evidence type="ECO:0000256" key="8">
    <source>
        <dbReference type="ARBA" id="ARBA00049006"/>
    </source>
</evidence>
<accession>A0ABP8V665</accession>